<dbReference type="InterPro" id="IPR010952">
    <property type="entry name" value="CM_P_1"/>
</dbReference>
<feature type="binding site" evidence="19">
    <location>
        <position position="53"/>
    </location>
    <ligand>
        <name>substrate</name>
    </ligand>
</feature>
<dbReference type="PROSITE" id="PS51168">
    <property type="entry name" value="CHORISMATE_MUT_2"/>
    <property type="match status" value="1"/>
</dbReference>
<dbReference type="InterPro" id="IPR008242">
    <property type="entry name" value="Chor_mutase/pphenate_deHydtase"/>
</dbReference>
<dbReference type="SUPFAM" id="SSF53850">
    <property type="entry name" value="Periplasmic binding protein-like II"/>
    <property type="match status" value="1"/>
</dbReference>
<dbReference type="Pfam" id="PF01817">
    <property type="entry name" value="CM_2"/>
    <property type="match status" value="1"/>
</dbReference>
<evidence type="ECO:0000256" key="6">
    <source>
        <dbReference type="ARBA" id="ARBA00012404"/>
    </source>
</evidence>
<comment type="catalytic activity">
    <reaction evidence="1">
        <text>chorismate = prephenate</text>
        <dbReference type="Rhea" id="RHEA:13897"/>
        <dbReference type="ChEBI" id="CHEBI:29748"/>
        <dbReference type="ChEBI" id="CHEBI:29934"/>
        <dbReference type="EC" id="5.4.99.5"/>
    </reaction>
</comment>
<keyword evidence="15" id="KW-0511">Multifunctional enzyme</keyword>
<evidence type="ECO:0000256" key="3">
    <source>
        <dbReference type="ARBA" id="ARBA00004496"/>
    </source>
</evidence>
<feature type="binding site" evidence="19">
    <location>
        <position position="64"/>
    </location>
    <ligand>
        <name>substrate</name>
    </ligand>
</feature>
<dbReference type="GO" id="GO:0004664">
    <property type="term" value="F:prephenate dehydratase activity"/>
    <property type="evidence" value="ECO:0007669"/>
    <property type="project" value="UniProtKB-EC"/>
</dbReference>
<dbReference type="InterPro" id="IPR001086">
    <property type="entry name" value="Preph_deHydtase"/>
</dbReference>
<evidence type="ECO:0000256" key="10">
    <source>
        <dbReference type="ARBA" id="ARBA00022605"/>
    </source>
</evidence>
<reference evidence="24 25" key="1">
    <citation type="journal article" date="2015" name="Genome Announc.">
        <title>Draft Genome Sequences of Marine Isolates of Thalassomonas viridans and Thalassomonas actiniarum.</title>
        <authorList>
            <person name="Olonade I."/>
            <person name="van Zyl L.J."/>
            <person name="Trindade M."/>
        </authorList>
    </citation>
    <scope>NUCLEOTIDE SEQUENCE [LARGE SCALE GENOMIC DNA]</scope>
    <source>
        <strain evidence="24 25">A5K-106</strain>
    </source>
</reference>
<dbReference type="PROSITE" id="PS51171">
    <property type="entry name" value="PREPHENATE_DEHYDR_3"/>
    <property type="match status" value="1"/>
</dbReference>
<dbReference type="EC" id="5.4.99.5" evidence="6"/>
<evidence type="ECO:0000256" key="17">
    <source>
        <dbReference type="ARBA" id="ARBA00031520"/>
    </source>
</evidence>
<dbReference type="CDD" id="cd04905">
    <property type="entry name" value="ACT_CM-PDT"/>
    <property type="match status" value="1"/>
</dbReference>
<dbReference type="Proteomes" id="UP000032568">
    <property type="component" value="Chromosome"/>
</dbReference>
<dbReference type="AlphaFoldDB" id="A0AAE9YU27"/>
<dbReference type="FunFam" id="3.40.190.10:FF:000044">
    <property type="entry name" value="Chorismate mutase/prephenate dehydratase"/>
    <property type="match status" value="1"/>
</dbReference>
<dbReference type="Gene3D" id="3.30.70.260">
    <property type="match status" value="1"/>
</dbReference>
<accession>A0AAE9YU27</accession>
<evidence type="ECO:0000256" key="15">
    <source>
        <dbReference type="ARBA" id="ARBA00023268"/>
    </source>
</evidence>
<feature type="site" description="Essential for prephenate dehydratase activity" evidence="20">
    <location>
        <position position="304"/>
    </location>
</feature>
<evidence type="ECO:0000259" key="23">
    <source>
        <dbReference type="PROSITE" id="PS51671"/>
    </source>
</evidence>
<evidence type="ECO:0000259" key="21">
    <source>
        <dbReference type="PROSITE" id="PS51168"/>
    </source>
</evidence>
<feature type="domain" description="Prephenate dehydratase" evidence="22">
    <location>
        <begin position="131"/>
        <end position="311"/>
    </location>
</feature>
<dbReference type="InterPro" id="IPR018528">
    <property type="entry name" value="Preph_deHydtase_CS"/>
</dbReference>
<dbReference type="Gene3D" id="1.20.59.10">
    <property type="entry name" value="Chorismate mutase"/>
    <property type="match status" value="1"/>
</dbReference>
<dbReference type="PROSITE" id="PS51671">
    <property type="entry name" value="ACT"/>
    <property type="match status" value="1"/>
</dbReference>
<dbReference type="Pfam" id="PF00800">
    <property type="entry name" value="PDT"/>
    <property type="match status" value="1"/>
</dbReference>
<evidence type="ECO:0000256" key="12">
    <source>
        <dbReference type="ARBA" id="ARBA00023222"/>
    </source>
</evidence>
<evidence type="ECO:0000256" key="4">
    <source>
        <dbReference type="ARBA" id="ARBA00004741"/>
    </source>
</evidence>
<keyword evidence="11" id="KW-0057">Aromatic amino acid biosynthesis</keyword>
<organism evidence="24 25">
    <name type="scientific">Thalassomonas actiniarum</name>
    <dbReference type="NCBI Taxonomy" id="485447"/>
    <lineage>
        <taxon>Bacteria</taxon>
        <taxon>Pseudomonadati</taxon>
        <taxon>Pseudomonadota</taxon>
        <taxon>Gammaproteobacteria</taxon>
        <taxon>Alteromonadales</taxon>
        <taxon>Colwelliaceae</taxon>
        <taxon>Thalassomonas</taxon>
    </lineage>
</organism>
<dbReference type="SUPFAM" id="SSF55021">
    <property type="entry name" value="ACT-like"/>
    <property type="match status" value="1"/>
</dbReference>
<evidence type="ECO:0000259" key="22">
    <source>
        <dbReference type="PROSITE" id="PS51171"/>
    </source>
</evidence>
<dbReference type="SUPFAM" id="SSF48600">
    <property type="entry name" value="Chorismate mutase II"/>
    <property type="match status" value="1"/>
</dbReference>
<keyword evidence="25" id="KW-1185">Reference proteome</keyword>
<comment type="function">
    <text evidence="2">Catalyzes the Claisen rearrangement of chorismate to prephenate and the decarboxylation/dehydration of prephenate to phenylpyruvate.</text>
</comment>
<dbReference type="PIRSF" id="PIRSF001500">
    <property type="entry name" value="Chor_mut_pdt_Ppr"/>
    <property type="match status" value="1"/>
</dbReference>
<comment type="subcellular location">
    <subcellularLocation>
        <location evidence="3">Cytoplasm</location>
    </subcellularLocation>
</comment>
<keyword evidence="12" id="KW-0584">Phenylalanine biosynthesis</keyword>
<dbReference type="NCBIfam" id="TIGR01797">
    <property type="entry name" value="CM_P_1"/>
    <property type="match status" value="1"/>
</dbReference>
<evidence type="ECO:0000256" key="7">
    <source>
        <dbReference type="ARBA" id="ARBA00013147"/>
    </source>
</evidence>
<comment type="pathway">
    <text evidence="4">Amino-acid biosynthesis; L-phenylalanine biosynthesis; phenylpyruvate from prephenate: step 1/1.</text>
</comment>
<evidence type="ECO:0000256" key="1">
    <source>
        <dbReference type="ARBA" id="ARBA00000824"/>
    </source>
</evidence>
<dbReference type="InterPro" id="IPR045865">
    <property type="entry name" value="ACT-like_dom_sf"/>
</dbReference>
<protein>
    <recommendedName>
        <fullName evidence="8">Bifunctional chorismate mutase/prephenate dehydratase</fullName>
        <ecNumber evidence="7">4.2.1.51</ecNumber>
        <ecNumber evidence="6">5.4.99.5</ecNumber>
    </recommendedName>
    <alternativeName>
        <fullName evidence="17">Chorismate mutase-prephenate dehydratase</fullName>
    </alternativeName>
    <alternativeName>
        <fullName evidence="16">p-protein</fullName>
    </alternativeName>
</protein>
<evidence type="ECO:0000256" key="9">
    <source>
        <dbReference type="ARBA" id="ARBA00022490"/>
    </source>
</evidence>
<dbReference type="InterPro" id="IPR036263">
    <property type="entry name" value="Chorismate_II_sf"/>
</dbReference>
<dbReference type="KEGG" id="tact:SG35_006855"/>
<dbReference type="GO" id="GO:0009094">
    <property type="term" value="P:L-phenylalanine biosynthetic process"/>
    <property type="evidence" value="ECO:0007669"/>
    <property type="project" value="UniProtKB-KW"/>
</dbReference>
<proteinExistence type="predicted"/>
<name>A0AAE9YU27_9GAMM</name>
<sequence>MKTSSTGGFFLPKYFTNRINEDTGVSEEELDLNKIREKITVLDQKLLELFAQRRALTLNVAKSKAHQIRPVRDQQREQELLVRLITQGKALGLDAHYVTSIFQTIIEDSVLNQQAYLQQLANPNIQVPTVSVAFLGDKGSYSYLASHKYFSRRAEKIIETGCQSFSEIMQLVEAGHVDYGMLPIENTSSGSINEVYDILQHTNLSIVGEITRPIEHCLLTSVNTSLDKIKTIYAHGQPFSQCSNFLDKQQGIRIEYCESTADAMARVYELQDETVAVIGSEEGGQLYKLHALEKGIANQAENHTRFILVSRKPVDVAEQIPAKTTLILATGQNPGALVECLLVLKNNGINMCKLESRPIQGRPWEEMFYLDVEANLKSLTLQDTISQLTVLTNFIKVLGCYPIEHISPTKVPSSALLDN</sequence>
<dbReference type="GO" id="GO:0046417">
    <property type="term" value="P:chorismate metabolic process"/>
    <property type="evidence" value="ECO:0007669"/>
    <property type="project" value="InterPro"/>
</dbReference>
<keyword evidence="10" id="KW-0028">Amino-acid biosynthesis</keyword>
<gene>
    <name evidence="24" type="primary">pheA</name>
    <name evidence="24" type="ORF">SG35_006855</name>
</gene>
<feature type="binding site" evidence="19">
    <location>
        <position position="109"/>
    </location>
    <ligand>
        <name>substrate</name>
    </ligand>
</feature>
<dbReference type="InterPro" id="IPR036979">
    <property type="entry name" value="CM_dom_sf"/>
</dbReference>
<keyword evidence="13" id="KW-0413">Isomerase</keyword>
<dbReference type="InterPro" id="IPR002912">
    <property type="entry name" value="ACT_dom"/>
</dbReference>
<dbReference type="Gene3D" id="3.40.190.10">
    <property type="entry name" value="Periplasmic binding protein-like II"/>
    <property type="match status" value="2"/>
</dbReference>
<evidence type="ECO:0000256" key="19">
    <source>
        <dbReference type="PIRSR" id="PIRSR001500-1"/>
    </source>
</evidence>
<dbReference type="GO" id="GO:0005737">
    <property type="term" value="C:cytoplasm"/>
    <property type="evidence" value="ECO:0007669"/>
    <property type="project" value="UniProtKB-SubCell"/>
</dbReference>
<evidence type="ECO:0000256" key="16">
    <source>
        <dbReference type="ARBA" id="ARBA00031175"/>
    </source>
</evidence>
<dbReference type="PANTHER" id="PTHR21022:SF19">
    <property type="entry name" value="PREPHENATE DEHYDRATASE-RELATED"/>
    <property type="match status" value="1"/>
</dbReference>
<keyword evidence="14 24" id="KW-0456">Lyase</keyword>
<dbReference type="EMBL" id="CP059735">
    <property type="protein sequence ID" value="WDE00354.1"/>
    <property type="molecule type" value="Genomic_DNA"/>
</dbReference>
<keyword evidence="9" id="KW-0963">Cytoplasm</keyword>
<feature type="binding site" evidence="19">
    <location>
        <position position="73"/>
    </location>
    <ligand>
        <name>substrate</name>
    </ligand>
</feature>
<feature type="binding site" evidence="19">
    <location>
        <position position="77"/>
    </location>
    <ligand>
        <name>substrate</name>
    </ligand>
</feature>
<dbReference type="CDD" id="cd13631">
    <property type="entry name" value="PBP2_Ct-PDT_like"/>
    <property type="match status" value="1"/>
</dbReference>
<evidence type="ECO:0000256" key="13">
    <source>
        <dbReference type="ARBA" id="ARBA00023235"/>
    </source>
</evidence>
<evidence type="ECO:0000256" key="14">
    <source>
        <dbReference type="ARBA" id="ARBA00023239"/>
    </source>
</evidence>
<feature type="domain" description="Chorismate mutase" evidence="21">
    <location>
        <begin position="26"/>
        <end position="117"/>
    </location>
</feature>
<evidence type="ECO:0000256" key="20">
    <source>
        <dbReference type="PIRSR" id="PIRSR001500-2"/>
    </source>
</evidence>
<comment type="catalytic activity">
    <reaction evidence="18">
        <text>prephenate + H(+) = 3-phenylpyruvate + CO2 + H2O</text>
        <dbReference type="Rhea" id="RHEA:21648"/>
        <dbReference type="ChEBI" id="CHEBI:15377"/>
        <dbReference type="ChEBI" id="CHEBI:15378"/>
        <dbReference type="ChEBI" id="CHEBI:16526"/>
        <dbReference type="ChEBI" id="CHEBI:18005"/>
        <dbReference type="ChEBI" id="CHEBI:29934"/>
        <dbReference type="EC" id="4.2.1.51"/>
    </reaction>
</comment>
<evidence type="ECO:0000256" key="11">
    <source>
        <dbReference type="ARBA" id="ARBA00023141"/>
    </source>
</evidence>
<feature type="binding site" evidence="19">
    <location>
        <position position="36"/>
    </location>
    <ligand>
        <name>substrate</name>
    </ligand>
</feature>
<dbReference type="PANTHER" id="PTHR21022">
    <property type="entry name" value="PREPHENATE DEHYDRATASE P PROTEIN"/>
    <property type="match status" value="1"/>
</dbReference>
<dbReference type="InterPro" id="IPR002701">
    <property type="entry name" value="CM_II_prokaryot"/>
</dbReference>
<comment type="pathway">
    <text evidence="5">Metabolic intermediate biosynthesis; prephenate biosynthesis; prephenate from chorismate: step 1/1.</text>
</comment>
<evidence type="ECO:0000256" key="5">
    <source>
        <dbReference type="ARBA" id="ARBA00004817"/>
    </source>
</evidence>
<dbReference type="PROSITE" id="PS00857">
    <property type="entry name" value="PREPHENATE_DEHYDR_1"/>
    <property type="match status" value="1"/>
</dbReference>
<evidence type="ECO:0000256" key="8">
    <source>
        <dbReference type="ARBA" id="ARBA00014401"/>
    </source>
</evidence>
<evidence type="ECO:0000313" key="24">
    <source>
        <dbReference type="EMBL" id="WDE00354.1"/>
    </source>
</evidence>
<feature type="binding site" evidence="19">
    <location>
        <position position="113"/>
    </location>
    <ligand>
        <name>substrate</name>
    </ligand>
</feature>
<dbReference type="GO" id="GO:0004106">
    <property type="term" value="F:chorismate mutase activity"/>
    <property type="evidence" value="ECO:0007669"/>
    <property type="project" value="UniProtKB-EC"/>
</dbReference>
<evidence type="ECO:0000256" key="2">
    <source>
        <dbReference type="ARBA" id="ARBA00002364"/>
    </source>
</evidence>
<evidence type="ECO:0000313" key="25">
    <source>
        <dbReference type="Proteomes" id="UP000032568"/>
    </source>
</evidence>
<feature type="domain" description="ACT" evidence="23">
    <location>
        <begin position="325"/>
        <end position="402"/>
    </location>
</feature>
<dbReference type="NCBIfam" id="NF008865">
    <property type="entry name" value="PRK11898.1"/>
    <property type="match status" value="1"/>
</dbReference>
<dbReference type="SMART" id="SM00830">
    <property type="entry name" value="CM_2"/>
    <property type="match status" value="1"/>
</dbReference>
<evidence type="ECO:0000256" key="18">
    <source>
        <dbReference type="ARBA" id="ARBA00047848"/>
    </source>
</evidence>
<reference evidence="24 25" key="2">
    <citation type="journal article" date="2022" name="Mar. Drugs">
        <title>Bioassay-Guided Fractionation Leads to the Detection of Cholic Acid Generated by the Rare Thalassomonas sp.</title>
        <authorList>
            <person name="Pheiffer F."/>
            <person name="Schneider Y.K."/>
            <person name="Hansen E.H."/>
            <person name="Andersen J.H."/>
            <person name="Isaksson J."/>
            <person name="Busche T."/>
            <person name="R C."/>
            <person name="Kalinowski J."/>
            <person name="Zyl L.V."/>
            <person name="Trindade M."/>
        </authorList>
    </citation>
    <scope>NUCLEOTIDE SEQUENCE [LARGE SCALE GENOMIC DNA]</scope>
    <source>
        <strain evidence="24 25">A5K-106</strain>
    </source>
</reference>
<dbReference type="EC" id="4.2.1.51" evidence="7"/>
<dbReference type="FunFam" id="3.40.190.10:FF:000034">
    <property type="entry name" value="Chorismate mutase/prephenate dehydratase"/>
    <property type="match status" value="1"/>
</dbReference>